<protein>
    <submittedName>
        <fullName evidence="1">Uncharacterized protein</fullName>
    </submittedName>
</protein>
<gene>
    <name evidence="1" type="ORF">POCTA_138.1.T0220278</name>
</gene>
<evidence type="ECO:0000313" key="2">
    <source>
        <dbReference type="Proteomes" id="UP000683925"/>
    </source>
</evidence>
<dbReference type="Proteomes" id="UP000683925">
    <property type="component" value="Unassembled WGS sequence"/>
</dbReference>
<sequence>MNEIINKKETILLDQIVVLENWEYLKDHLVMEDLLNQSKKENVEVQEDQDTTILICTSDYED</sequence>
<reference evidence="1" key="1">
    <citation type="submission" date="2021-01" db="EMBL/GenBank/DDBJ databases">
        <authorList>
            <consortium name="Genoscope - CEA"/>
            <person name="William W."/>
        </authorList>
    </citation>
    <scope>NUCLEOTIDE SEQUENCE</scope>
</reference>
<evidence type="ECO:0000313" key="1">
    <source>
        <dbReference type="EMBL" id="CAD8149533.1"/>
    </source>
</evidence>
<name>A0A8S1TC75_PAROT</name>
<organism evidence="1 2">
    <name type="scientific">Paramecium octaurelia</name>
    <dbReference type="NCBI Taxonomy" id="43137"/>
    <lineage>
        <taxon>Eukaryota</taxon>
        <taxon>Sar</taxon>
        <taxon>Alveolata</taxon>
        <taxon>Ciliophora</taxon>
        <taxon>Intramacronucleata</taxon>
        <taxon>Oligohymenophorea</taxon>
        <taxon>Peniculida</taxon>
        <taxon>Parameciidae</taxon>
        <taxon>Paramecium</taxon>
    </lineage>
</organism>
<dbReference type="OrthoDB" id="306901at2759"/>
<comment type="caution">
    <text evidence="1">The sequence shown here is derived from an EMBL/GenBank/DDBJ whole genome shotgun (WGS) entry which is preliminary data.</text>
</comment>
<dbReference type="EMBL" id="CAJJDP010000022">
    <property type="protein sequence ID" value="CAD8149533.1"/>
    <property type="molecule type" value="Genomic_DNA"/>
</dbReference>
<keyword evidence="2" id="KW-1185">Reference proteome</keyword>
<proteinExistence type="predicted"/>
<dbReference type="OMA" id="VLENWEY"/>
<dbReference type="AlphaFoldDB" id="A0A8S1TC75"/>
<accession>A0A8S1TC75</accession>